<dbReference type="GO" id="GO:0003998">
    <property type="term" value="F:acylphosphatase activity"/>
    <property type="evidence" value="ECO:0007669"/>
    <property type="project" value="UniProtKB-EC"/>
</dbReference>
<feature type="active site" evidence="9">
    <location>
        <position position="47"/>
    </location>
</feature>
<keyword evidence="12" id="KW-0808">Transferase</keyword>
<dbReference type="Pfam" id="PF00708">
    <property type="entry name" value="Acylphosphatase"/>
    <property type="match status" value="1"/>
</dbReference>
<reference evidence="12 13" key="1">
    <citation type="submission" date="2020-02" db="EMBL/GenBank/DDBJ databases">
        <title>Comparative genomics of sulfur disproportionating microorganisms.</title>
        <authorList>
            <person name="Ward L.M."/>
            <person name="Bertran E."/>
            <person name="Johnston D.T."/>
        </authorList>
    </citation>
    <scope>NUCLEOTIDE SEQUENCE [LARGE SCALE GENOMIC DNA]</scope>
    <source>
        <strain evidence="12 13">DSM 100025</strain>
    </source>
</reference>
<feature type="active site" evidence="9">
    <location>
        <position position="29"/>
    </location>
</feature>
<dbReference type="PROSITE" id="PS51160">
    <property type="entry name" value="ACYLPHOSPHATASE_3"/>
    <property type="match status" value="1"/>
</dbReference>
<gene>
    <name evidence="12" type="primary">hypF</name>
    <name evidence="12" type="ORF">G3N55_07065</name>
</gene>
<organism evidence="12 13">
    <name type="scientific">Dissulfurirhabdus thermomarina</name>
    <dbReference type="NCBI Taxonomy" id="1765737"/>
    <lineage>
        <taxon>Bacteria</taxon>
        <taxon>Deltaproteobacteria</taxon>
        <taxon>Dissulfurirhabdaceae</taxon>
        <taxon>Dissulfurirhabdus</taxon>
    </lineage>
</organism>
<evidence type="ECO:0000256" key="8">
    <source>
        <dbReference type="PIRNR" id="PIRNR006256"/>
    </source>
</evidence>
<dbReference type="InterPro" id="IPR036046">
    <property type="entry name" value="Acylphosphatase-like_dom_sf"/>
</dbReference>
<dbReference type="GO" id="GO:0051604">
    <property type="term" value="P:protein maturation"/>
    <property type="evidence" value="ECO:0007669"/>
    <property type="project" value="TreeGrafter"/>
</dbReference>
<dbReference type="Proteomes" id="UP000469346">
    <property type="component" value="Unassembled WGS sequence"/>
</dbReference>
<evidence type="ECO:0000256" key="2">
    <source>
        <dbReference type="ARBA" id="ARBA00008097"/>
    </source>
</evidence>
<dbReference type="GO" id="GO:0016743">
    <property type="term" value="F:carboxyl- or carbamoyltransferase activity"/>
    <property type="evidence" value="ECO:0007669"/>
    <property type="project" value="UniProtKB-UniRule"/>
</dbReference>
<dbReference type="Pfam" id="PF01300">
    <property type="entry name" value="Sua5_yciO_yrdC"/>
    <property type="match status" value="1"/>
</dbReference>
<keyword evidence="9" id="KW-0378">Hydrolase</keyword>
<keyword evidence="5" id="KW-0863">Zinc-finger</keyword>
<evidence type="ECO:0000256" key="3">
    <source>
        <dbReference type="ARBA" id="ARBA00022598"/>
    </source>
</evidence>
<keyword evidence="3" id="KW-0436">Ligase</keyword>
<dbReference type="EMBL" id="JAAGRR010000069">
    <property type="protein sequence ID" value="NDY42602.1"/>
    <property type="molecule type" value="Genomic_DNA"/>
</dbReference>
<dbReference type="InterPro" id="IPR004421">
    <property type="entry name" value="Carbamoyltransferase_HypF"/>
</dbReference>
<dbReference type="UniPathway" id="UPA00335"/>
<dbReference type="PROSITE" id="PS00150">
    <property type="entry name" value="ACYLPHOSPHATASE_1"/>
    <property type="match status" value="1"/>
</dbReference>
<evidence type="ECO:0000259" key="10">
    <source>
        <dbReference type="PROSITE" id="PS51160"/>
    </source>
</evidence>
<dbReference type="Pfam" id="PF07503">
    <property type="entry name" value="zf-HYPF"/>
    <property type="match status" value="2"/>
</dbReference>
<comment type="similarity">
    <text evidence="2 8">Belongs to the carbamoyltransferase HypF family.</text>
</comment>
<evidence type="ECO:0000256" key="7">
    <source>
        <dbReference type="ARBA" id="ARBA00048220"/>
    </source>
</evidence>
<name>A0A6N9TMU4_DISTH</name>
<feature type="domain" description="Acylphosphatase-like" evidence="10">
    <location>
        <begin position="14"/>
        <end position="101"/>
    </location>
</feature>
<accession>A0A6N9TMU4</accession>
<keyword evidence="6" id="KW-0862">Zinc</keyword>
<dbReference type="InterPro" id="IPR051060">
    <property type="entry name" value="Carbamoyltrans_HypF-like"/>
</dbReference>
<evidence type="ECO:0000256" key="9">
    <source>
        <dbReference type="PROSITE-ProRule" id="PRU00520"/>
    </source>
</evidence>
<evidence type="ECO:0000256" key="6">
    <source>
        <dbReference type="ARBA" id="ARBA00022833"/>
    </source>
</evidence>
<evidence type="ECO:0000256" key="4">
    <source>
        <dbReference type="ARBA" id="ARBA00022723"/>
    </source>
</evidence>
<protein>
    <recommendedName>
        <fullName evidence="8">Carbamoyltransferase</fullName>
        <ecNumber evidence="8">6.2.-.-</ecNumber>
    </recommendedName>
</protein>
<dbReference type="PANTHER" id="PTHR42959:SF1">
    <property type="entry name" value="CARBAMOYLTRANSFERASE HYPF"/>
    <property type="match status" value="1"/>
</dbReference>
<dbReference type="NCBIfam" id="TIGR00143">
    <property type="entry name" value="hypF"/>
    <property type="match status" value="1"/>
</dbReference>
<evidence type="ECO:0000313" key="13">
    <source>
        <dbReference type="Proteomes" id="UP000469346"/>
    </source>
</evidence>
<dbReference type="GO" id="GO:0008270">
    <property type="term" value="F:zinc ion binding"/>
    <property type="evidence" value="ECO:0007669"/>
    <property type="project" value="UniProtKB-KW"/>
</dbReference>
<dbReference type="EC" id="6.2.-.-" evidence="8"/>
<evidence type="ECO:0000259" key="11">
    <source>
        <dbReference type="PROSITE" id="PS51163"/>
    </source>
</evidence>
<dbReference type="Pfam" id="PF17788">
    <property type="entry name" value="HypF_C"/>
    <property type="match status" value="1"/>
</dbReference>
<sequence>MFEWTGSGDGAVEAWRIEVTGTVQGVGFRPCVFREAVRLGLSGTVANIPGGVEIRVEGPRRALEAFCRRLREAPPPLARIRSLTVRPEAPGRAGTGFRILSSREDRSAAAAPVAPDVATCGACRAELFDPADRRHRYPFLNCTDCGPRYTIVESVPYDRPRTTMKGFAMCDACEAEYRDPANRRFHAQPNACPRCGPRLALLDAGGRPVAADPLREAAERLARGEVVAVKGLGGVHLAVDAAAEAAVARLRARKGRPSKPLALMARDLATARRLGDVGAAEAALLEGARRPIVLLLRRPGAPVAPNVAPGVHELGVMLPYTPLHHLLFAEPACPPVLVMTSGNRSGSSLCAGNDEALERLAGIADAFLLHDRPIAARTDDSVVRVAAGAERVLRRARGYVPEPVALPRALPAVFGAGAALKNTFCLVRGAEAVPGPHVGDLEDAETFAFYQEAAAHLSALLRLEPEAAACDLHPDYLSTRYARGLGVPVLPVQHHHAHAVAVMAEHGLEGPVLAVVFDGAGLGPDGTIWGGEFLLARPAGFRRLGSLRSFPLPGGDAAAREPWRPALALLRAAGRAGGDPDRPPGVLRQIPAGSRAAVLRMMELGLQAPATTSAGRLFDGVAALLGLRARLDYEGQAAMELEALAHRAAAAGERPAAYPVALRRGAGGWRLDFRPAVRGVLRDIGRGAPPEVAALAFHRWLSAATAALCRRLARETGAGEVVLGGGCFQNRLLLEDVVERLTAAGLRVYAGERVPAGDGGLALGQAAAAGFRLQGGA</sequence>
<comment type="catalytic activity">
    <reaction evidence="9">
        <text>an acyl phosphate + H2O = a carboxylate + phosphate + H(+)</text>
        <dbReference type="Rhea" id="RHEA:14965"/>
        <dbReference type="ChEBI" id="CHEBI:15377"/>
        <dbReference type="ChEBI" id="CHEBI:15378"/>
        <dbReference type="ChEBI" id="CHEBI:29067"/>
        <dbReference type="ChEBI" id="CHEBI:43474"/>
        <dbReference type="ChEBI" id="CHEBI:59918"/>
        <dbReference type="EC" id="3.6.1.7"/>
    </reaction>
</comment>
<dbReference type="PANTHER" id="PTHR42959">
    <property type="entry name" value="CARBAMOYLTRANSFERASE"/>
    <property type="match status" value="1"/>
</dbReference>
<dbReference type="GO" id="GO:0003725">
    <property type="term" value="F:double-stranded RNA binding"/>
    <property type="evidence" value="ECO:0007669"/>
    <property type="project" value="InterPro"/>
</dbReference>
<dbReference type="GO" id="GO:0016874">
    <property type="term" value="F:ligase activity"/>
    <property type="evidence" value="ECO:0007669"/>
    <property type="project" value="UniProtKB-UniRule"/>
</dbReference>
<dbReference type="Gene3D" id="3.30.420.360">
    <property type="match status" value="1"/>
</dbReference>
<evidence type="ECO:0000256" key="5">
    <source>
        <dbReference type="ARBA" id="ARBA00022771"/>
    </source>
</evidence>
<evidence type="ECO:0000256" key="1">
    <source>
        <dbReference type="ARBA" id="ARBA00004711"/>
    </source>
</evidence>
<dbReference type="InterPro" id="IPR001792">
    <property type="entry name" value="Acylphosphatase-like_dom"/>
</dbReference>
<dbReference type="RefSeq" id="WP_163298740.1">
    <property type="nucleotide sequence ID" value="NZ_JAAGRR010000069.1"/>
</dbReference>
<comment type="catalytic activity">
    <reaction evidence="7">
        <text>C-terminal L-cysteinyl-[HypE protein] + carbamoyl phosphate + ATP + H2O = C-terminal S-carboxamide-L-cysteinyl-[HypE protein] + AMP + phosphate + diphosphate + H(+)</text>
        <dbReference type="Rhea" id="RHEA:55636"/>
        <dbReference type="Rhea" id="RHEA-COMP:14247"/>
        <dbReference type="Rhea" id="RHEA-COMP:14392"/>
        <dbReference type="ChEBI" id="CHEBI:15377"/>
        <dbReference type="ChEBI" id="CHEBI:15378"/>
        <dbReference type="ChEBI" id="CHEBI:30616"/>
        <dbReference type="ChEBI" id="CHEBI:33019"/>
        <dbReference type="ChEBI" id="CHEBI:43474"/>
        <dbReference type="ChEBI" id="CHEBI:58228"/>
        <dbReference type="ChEBI" id="CHEBI:76913"/>
        <dbReference type="ChEBI" id="CHEBI:139126"/>
        <dbReference type="ChEBI" id="CHEBI:456215"/>
    </reaction>
</comment>
<dbReference type="InterPro" id="IPR011125">
    <property type="entry name" value="Znf_HypF"/>
</dbReference>
<dbReference type="InterPro" id="IPR055128">
    <property type="entry name" value="HypF_C_2"/>
</dbReference>
<dbReference type="Gene3D" id="3.90.870.50">
    <property type="match status" value="1"/>
</dbReference>
<dbReference type="SUPFAM" id="SSF54975">
    <property type="entry name" value="Acylphosphatase/BLUF domain-like"/>
    <property type="match status" value="1"/>
</dbReference>
<comment type="pathway">
    <text evidence="1">Protein modification; [NiFe] hydrogenase maturation.</text>
</comment>
<dbReference type="InterPro" id="IPR006070">
    <property type="entry name" value="Sua5-like_dom"/>
</dbReference>
<keyword evidence="13" id="KW-1185">Reference proteome</keyword>
<dbReference type="InterPro" id="IPR017945">
    <property type="entry name" value="DHBP_synth_RibB-like_a/b_dom"/>
</dbReference>
<dbReference type="PIRSF" id="PIRSF006256">
    <property type="entry name" value="CMPcnvr_hdrg_mat"/>
    <property type="match status" value="1"/>
</dbReference>
<dbReference type="SUPFAM" id="SSF55821">
    <property type="entry name" value="YrdC/RibB"/>
    <property type="match status" value="1"/>
</dbReference>
<dbReference type="AlphaFoldDB" id="A0A6N9TMU4"/>
<dbReference type="Gene3D" id="3.30.110.120">
    <property type="match status" value="1"/>
</dbReference>
<keyword evidence="4" id="KW-0479">Metal-binding</keyword>
<dbReference type="Pfam" id="PF22521">
    <property type="entry name" value="HypF_C_2"/>
    <property type="match status" value="1"/>
</dbReference>
<evidence type="ECO:0000313" key="12">
    <source>
        <dbReference type="EMBL" id="NDY42602.1"/>
    </source>
</evidence>
<dbReference type="InterPro" id="IPR041440">
    <property type="entry name" value="HypF_C"/>
</dbReference>
<dbReference type="PROSITE" id="PS51163">
    <property type="entry name" value="YRDC"/>
    <property type="match status" value="1"/>
</dbReference>
<dbReference type="Gene3D" id="3.30.420.40">
    <property type="match status" value="1"/>
</dbReference>
<comment type="caution">
    <text evidence="12">The sequence shown here is derived from an EMBL/GenBank/DDBJ whole genome shotgun (WGS) entry which is preliminary data.</text>
</comment>
<dbReference type="InterPro" id="IPR017968">
    <property type="entry name" value="Acylphosphatase_CS"/>
</dbReference>
<feature type="domain" description="YrdC-like" evidence="11">
    <location>
        <begin position="211"/>
        <end position="398"/>
    </location>
</feature>
<proteinExistence type="inferred from homology"/>